<dbReference type="Pfam" id="PF08240">
    <property type="entry name" value="ADH_N"/>
    <property type="match status" value="1"/>
</dbReference>
<gene>
    <name evidence="4" type="ORF">ACFORG_03085</name>
</gene>
<evidence type="ECO:0000259" key="3">
    <source>
        <dbReference type="SMART" id="SM00829"/>
    </source>
</evidence>
<dbReference type="Gene3D" id="3.40.50.720">
    <property type="entry name" value="NAD(P)-binding Rossmann-like Domain"/>
    <property type="match status" value="1"/>
</dbReference>
<dbReference type="SUPFAM" id="SSF51735">
    <property type="entry name" value="NAD(P)-binding Rossmann-fold domains"/>
    <property type="match status" value="1"/>
</dbReference>
<keyword evidence="5" id="KW-1185">Reference proteome</keyword>
<dbReference type="Gene3D" id="3.90.180.10">
    <property type="entry name" value="Medium-chain alcohol dehydrogenases, catalytic domain"/>
    <property type="match status" value="1"/>
</dbReference>
<evidence type="ECO:0000256" key="1">
    <source>
        <dbReference type="ARBA" id="ARBA00022857"/>
    </source>
</evidence>
<dbReference type="SMART" id="SM00829">
    <property type="entry name" value="PKS_ER"/>
    <property type="match status" value="1"/>
</dbReference>
<dbReference type="Pfam" id="PF00107">
    <property type="entry name" value="ADH_zinc_N"/>
    <property type="match status" value="1"/>
</dbReference>
<dbReference type="InterPro" id="IPR036291">
    <property type="entry name" value="NAD(P)-bd_dom_sf"/>
</dbReference>
<protein>
    <submittedName>
        <fullName evidence="4">Quinone oxidoreductase family protein</fullName>
    </submittedName>
</protein>
<dbReference type="PROSITE" id="PS01162">
    <property type="entry name" value="QOR_ZETA_CRYSTAL"/>
    <property type="match status" value="1"/>
</dbReference>
<dbReference type="InterPro" id="IPR020843">
    <property type="entry name" value="ER"/>
</dbReference>
<evidence type="ECO:0000313" key="4">
    <source>
        <dbReference type="EMBL" id="MFC3612734.1"/>
    </source>
</evidence>
<comment type="caution">
    <text evidence="4">The sequence shown here is derived from an EMBL/GenBank/DDBJ whole genome shotgun (WGS) entry which is preliminary data.</text>
</comment>
<keyword evidence="1" id="KW-0521">NADP</keyword>
<evidence type="ECO:0000256" key="2">
    <source>
        <dbReference type="ARBA" id="ARBA00023002"/>
    </source>
</evidence>
<dbReference type="InterPro" id="IPR002364">
    <property type="entry name" value="Quin_OxRdtase/zeta-crystal_CS"/>
</dbReference>
<dbReference type="Proteomes" id="UP001595629">
    <property type="component" value="Unassembled WGS sequence"/>
</dbReference>
<sequence>MSKAQVIHKLGPPEAMKWQDWPVPDPAPGEVRLRHTAVGVNYADTYHRGGISHPWPVPAPPVVIGFEGVGIVEGVGEGVTGFQTGDRVAYGIPPLGSYSEVRNYPADKLLHLPDGLDDKQVAALLMKGMTAHYLLHRTYAVQPGDTILVHAAAGGMGLILCQWAKALGATVVGTVSTPEKAEVARAAGCDHPVVRSQQSFVDVVRDVTDGEGCAVVYEAIGKDTLQDSLDSLRLMGVCAAYGHVSGPPDPIDIIQDLGRRGSLFITRPAIMHYVAKRSDLEWTARDLFKAIGDGILDANINYEYPLKDAVKAHQAIESGKTLGATVLIP</sequence>
<dbReference type="SUPFAM" id="SSF50129">
    <property type="entry name" value="GroES-like"/>
    <property type="match status" value="1"/>
</dbReference>
<dbReference type="InterPro" id="IPR011032">
    <property type="entry name" value="GroES-like_sf"/>
</dbReference>
<dbReference type="InterPro" id="IPR013149">
    <property type="entry name" value="ADH-like_C"/>
</dbReference>
<dbReference type="PANTHER" id="PTHR48106:SF13">
    <property type="entry name" value="QUINONE OXIDOREDUCTASE-RELATED"/>
    <property type="match status" value="1"/>
</dbReference>
<keyword evidence="2" id="KW-0560">Oxidoreductase</keyword>
<reference evidence="5" key="1">
    <citation type="journal article" date="2019" name="Int. J. Syst. Evol. Microbiol.">
        <title>The Global Catalogue of Microorganisms (GCM) 10K type strain sequencing project: providing services to taxonomists for standard genome sequencing and annotation.</title>
        <authorList>
            <consortium name="The Broad Institute Genomics Platform"/>
            <consortium name="The Broad Institute Genome Sequencing Center for Infectious Disease"/>
            <person name="Wu L."/>
            <person name="Ma J."/>
        </authorList>
    </citation>
    <scope>NUCLEOTIDE SEQUENCE [LARGE SCALE GENOMIC DNA]</scope>
    <source>
        <strain evidence="5">KCTC 42911</strain>
    </source>
</reference>
<dbReference type="InterPro" id="IPR047618">
    <property type="entry name" value="QOR-like"/>
</dbReference>
<dbReference type="EMBL" id="JBHRXI010000002">
    <property type="protein sequence ID" value="MFC3612734.1"/>
    <property type="molecule type" value="Genomic_DNA"/>
</dbReference>
<name>A0ABV7TB50_9RHOB</name>
<dbReference type="PANTHER" id="PTHR48106">
    <property type="entry name" value="QUINONE OXIDOREDUCTASE PIG3-RELATED"/>
    <property type="match status" value="1"/>
</dbReference>
<organism evidence="4 5">
    <name type="scientific">Lutimaribacter marinistellae</name>
    <dbReference type="NCBI Taxonomy" id="1820329"/>
    <lineage>
        <taxon>Bacteria</taxon>
        <taxon>Pseudomonadati</taxon>
        <taxon>Pseudomonadota</taxon>
        <taxon>Alphaproteobacteria</taxon>
        <taxon>Rhodobacterales</taxon>
        <taxon>Roseobacteraceae</taxon>
        <taxon>Lutimaribacter</taxon>
    </lineage>
</organism>
<accession>A0ABV7TB50</accession>
<dbReference type="InterPro" id="IPR013154">
    <property type="entry name" value="ADH-like_N"/>
</dbReference>
<evidence type="ECO:0000313" key="5">
    <source>
        <dbReference type="Proteomes" id="UP001595629"/>
    </source>
</evidence>
<proteinExistence type="predicted"/>
<dbReference type="CDD" id="cd05286">
    <property type="entry name" value="QOR2"/>
    <property type="match status" value="1"/>
</dbReference>
<dbReference type="RefSeq" id="WP_386733926.1">
    <property type="nucleotide sequence ID" value="NZ_JBHRXI010000002.1"/>
</dbReference>
<feature type="domain" description="Enoyl reductase (ER)" evidence="3">
    <location>
        <begin position="11"/>
        <end position="327"/>
    </location>
</feature>